<evidence type="ECO:0000313" key="1">
    <source>
        <dbReference type="EMBL" id="KAG8598398.1"/>
    </source>
</evidence>
<protein>
    <submittedName>
        <fullName evidence="1">Uncharacterized protein</fullName>
    </submittedName>
</protein>
<evidence type="ECO:0000313" key="2">
    <source>
        <dbReference type="Proteomes" id="UP000824782"/>
    </source>
</evidence>
<dbReference type="EMBL" id="WNYA01000001">
    <property type="protein sequence ID" value="KAG8598398.1"/>
    <property type="molecule type" value="Genomic_DNA"/>
</dbReference>
<organism evidence="1 2">
    <name type="scientific">Engystomops pustulosus</name>
    <name type="common">Tungara frog</name>
    <name type="synonym">Physalaemus pustulosus</name>
    <dbReference type="NCBI Taxonomy" id="76066"/>
    <lineage>
        <taxon>Eukaryota</taxon>
        <taxon>Metazoa</taxon>
        <taxon>Chordata</taxon>
        <taxon>Craniata</taxon>
        <taxon>Vertebrata</taxon>
        <taxon>Euteleostomi</taxon>
        <taxon>Amphibia</taxon>
        <taxon>Batrachia</taxon>
        <taxon>Anura</taxon>
        <taxon>Neobatrachia</taxon>
        <taxon>Hyloidea</taxon>
        <taxon>Leptodactylidae</taxon>
        <taxon>Leiuperinae</taxon>
        <taxon>Engystomops</taxon>
    </lineage>
</organism>
<name>A0AAV7DMJ5_ENGPU</name>
<dbReference type="AlphaFoldDB" id="A0AAV7DMJ5"/>
<comment type="caution">
    <text evidence="1">The sequence shown here is derived from an EMBL/GenBank/DDBJ whole genome shotgun (WGS) entry which is preliminary data.</text>
</comment>
<gene>
    <name evidence="1" type="ORF">GDO81_002598</name>
</gene>
<dbReference type="Proteomes" id="UP000824782">
    <property type="component" value="Unassembled WGS sequence"/>
</dbReference>
<keyword evidence="2" id="KW-1185">Reference proteome</keyword>
<sequence>MSILGLVAFMGLKQIIAWIWTQRVTGEWHRCLGYGGGLLLGRAVSGVCLVMGEQRHLLDIVRKVWIECECRCTEYSWLLSEM</sequence>
<reference evidence="1" key="1">
    <citation type="thesis" date="2020" institute="ProQuest LLC" country="789 East Eisenhower Parkway, Ann Arbor, MI, USA">
        <title>Comparative Genomics and Chromosome Evolution.</title>
        <authorList>
            <person name="Mudd A.B."/>
        </authorList>
    </citation>
    <scope>NUCLEOTIDE SEQUENCE</scope>
    <source>
        <strain evidence="1">237g6f4</strain>
        <tissue evidence="1">Blood</tissue>
    </source>
</reference>
<accession>A0AAV7DMJ5</accession>
<proteinExistence type="predicted"/>